<evidence type="ECO:0000256" key="1">
    <source>
        <dbReference type="SAM" id="Phobius"/>
    </source>
</evidence>
<sequence>MKRCRRGFTILEILIVIALIAALAGASIVALNKLFGGGQEQVAEIFVTQGVDPALMAFRLNTGRYPTTEQGLAALRTAPSGVGTKWKGPYIEKDAIDPWGNPYQYRYPGTRNPDKYDIWSLGADGVESADDIGNWN</sequence>
<dbReference type="InterPro" id="IPR012902">
    <property type="entry name" value="N_methyl_site"/>
</dbReference>
<dbReference type="InterPro" id="IPR045584">
    <property type="entry name" value="Pilin-like"/>
</dbReference>
<feature type="transmembrane region" description="Helical" evidence="1">
    <location>
        <begin position="7"/>
        <end position="31"/>
    </location>
</feature>
<keyword evidence="1" id="KW-0472">Membrane</keyword>
<keyword evidence="1" id="KW-0812">Transmembrane</keyword>
<dbReference type="NCBIfam" id="TIGR02532">
    <property type="entry name" value="IV_pilin_GFxxxE"/>
    <property type="match status" value="1"/>
</dbReference>
<evidence type="ECO:0000259" key="2">
    <source>
        <dbReference type="Pfam" id="PF08334"/>
    </source>
</evidence>
<dbReference type="NCBIfam" id="TIGR01710">
    <property type="entry name" value="typeII_sec_gspG"/>
    <property type="match status" value="1"/>
</dbReference>
<dbReference type="GO" id="GO:0015628">
    <property type="term" value="P:protein secretion by the type II secretion system"/>
    <property type="evidence" value="ECO:0007669"/>
    <property type="project" value="InterPro"/>
</dbReference>
<evidence type="ECO:0000313" key="3">
    <source>
        <dbReference type="EMBL" id="WOO40040.1"/>
    </source>
</evidence>
<name>A0AAQ3L682_9BACT</name>
<accession>A0AAQ3L682</accession>
<feature type="domain" description="Type II secretion system protein GspG C-terminal" evidence="2">
    <location>
        <begin position="50"/>
        <end position="134"/>
    </location>
</feature>
<reference evidence="3 4" key="1">
    <citation type="submission" date="2023-10" db="EMBL/GenBank/DDBJ databases">
        <title>Rubellicoccus peritrichatus gen. nov., sp. nov., isolated from an algae of coral reef tank.</title>
        <authorList>
            <person name="Luo J."/>
        </authorList>
    </citation>
    <scope>NUCLEOTIDE SEQUENCE [LARGE SCALE GENOMIC DNA]</scope>
    <source>
        <strain evidence="3 4">CR14</strain>
    </source>
</reference>
<dbReference type="KEGG" id="puo:RZN69_15560"/>
<dbReference type="Gene3D" id="3.30.700.10">
    <property type="entry name" value="Glycoprotein, Type 4 Pilin"/>
    <property type="match status" value="1"/>
</dbReference>
<dbReference type="EMBL" id="CP136920">
    <property type="protein sequence ID" value="WOO40040.1"/>
    <property type="molecule type" value="Genomic_DNA"/>
</dbReference>
<keyword evidence="1" id="KW-1133">Transmembrane helix</keyword>
<dbReference type="InterPro" id="IPR013545">
    <property type="entry name" value="T2SS_protein-GspG_C"/>
</dbReference>
<dbReference type="Pfam" id="PF08334">
    <property type="entry name" value="T2SSG"/>
    <property type="match status" value="1"/>
</dbReference>
<dbReference type="AlphaFoldDB" id="A0AAQ3L682"/>
<keyword evidence="4" id="KW-1185">Reference proteome</keyword>
<dbReference type="RefSeq" id="WP_317832135.1">
    <property type="nucleotide sequence ID" value="NZ_CP136920.1"/>
</dbReference>
<dbReference type="Pfam" id="PF07963">
    <property type="entry name" value="N_methyl"/>
    <property type="match status" value="1"/>
</dbReference>
<dbReference type="InterPro" id="IPR010054">
    <property type="entry name" value="Type2_sec_GspG"/>
</dbReference>
<evidence type="ECO:0000313" key="4">
    <source>
        <dbReference type="Proteomes" id="UP001304300"/>
    </source>
</evidence>
<gene>
    <name evidence="3" type="primary">gspG</name>
    <name evidence="3" type="ORF">RZN69_15560</name>
</gene>
<dbReference type="Proteomes" id="UP001304300">
    <property type="component" value="Chromosome"/>
</dbReference>
<organism evidence="3 4">
    <name type="scientific">Rubellicoccus peritrichatus</name>
    <dbReference type="NCBI Taxonomy" id="3080537"/>
    <lineage>
        <taxon>Bacteria</taxon>
        <taxon>Pseudomonadati</taxon>
        <taxon>Verrucomicrobiota</taxon>
        <taxon>Opitutia</taxon>
        <taxon>Puniceicoccales</taxon>
        <taxon>Cerasicoccaceae</taxon>
        <taxon>Rubellicoccus</taxon>
    </lineage>
</organism>
<dbReference type="SUPFAM" id="SSF54523">
    <property type="entry name" value="Pili subunits"/>
    <property type="match status" value="1"/>
</dbReference>
<protein>
    <submittedName>
        <fullName evidence="3">Type II secretion system major pseudopilin GspG</fullName>
    </submittedName>
</protein>
<dbReference type="GO" id="GO:0015627">
    <property type="term" value="C:type II protein secretion system complex"/>
    <property type="evidence" value="ECO:0007669"/>
    <property type="project" value="InterPro"/>
</dbReference>
<proteinExistence type="predicted"/>